<evidence type="ECO:0000259" key="5">
    <source>
        <dbReference type="PROSITE" id="PS50931"/>
    </source>
</evidence>
<dbReference type="InterPro" id="IPR000847">
    <property type="entry name" value="LysR_HTH_N"/>
</dbReference>
<evidence type="ECO:0000256" key="4">
    <source>
        <dbReference type="ARBA" id="ARBA00023163"/>
    </source>
</evidence>
<proteinExistence type="inferred from homology"/>
<feature type="domain" description="HTH lysR-type" evidence="5">
    <location>
        <begin position="1"/>
        <end position="59"/>
    </location>
</feature>
<protein>
    <submittedName>
        <fullName evidence="6">LysR family transcriptional regulator</fullName>
    </submittedName>
</protein>
<dbReference type="GO" id="GO:0003677">
    <property type="term" value="F:DNA binding"/>
    <property type="evidence" value="ECO:0007669"/>
    <property type="project" value="UniProtKB-KW"/>
</dbReference>
<dbReference type="AlphaFoldDB" id="A0A2T6KMR0"/>
<name>A0A2T6KMR0_9RHOB</name>
<dbReference type="PANTHER" id="PTHR30579:SF3">
    <property type="entry name" value="TRANSCRIPTIONAL REGULATORY PROTEIN"/>
    <property type="match status" value="1"/>
</dbReference>
<gene>
    <name evidence="6" type="ORF">C8N45_102510</name>
</gene>
<evidence type="ECO:0000256" key="2">
    <source>
        <dbReference type="ARBA" id="ARBA00023015"/>
    </source>
</evidence>
<dbReference type="InterPro" id="IPR036388">
    <property type="entry name" value="WH-like_DNA-bd_sf"/>
</dbReference>
<dbReference type="PANTHER" id="PTHR30579">
    <property type="entry name" value="TRANSCRIPTIONAL REGULATOR"/>
    <property type="match status" value="1"/>
</dbReference>
<dbReference type="InterPro" id="IPR005119">
    <property type="entry name" value="LysR_subst-bd"/>
</dbReference>
<comment type="caution">
    <text evidence="6">The sequence shown here is derived from an EMBL/GenBank/DDBJ whole genome shotgun (WGS) entry which is preliminary data.</text>
</comment>
<dbReference type="Pfam" id="PF00126">
    <property type="entry name" value="HTH_1"/>
    <property type="match status" value="1"/>
</dbReference>
<keyword evidence="7" id="KW-1185">Reference proteome</keyword>
<keyword evidence="2" id="KW-0805">Transcription regulation</keyword>
<evidence type="ECO:0000256" key="1">
    <source>
        <dbReference type="ARBA" id="ARBA00009437"/>
    </source>
</evidence>
<dbReference type="Gene3D" id="3.40.190.290">
    <property type="match status" value="1"/>
</dbReference>
<dbReference type="GO" id="GO:0003700">
    <property type="term" value="F:DNA-binding transcription factor activity"/>
    <property type="evidence" value="ECO:0007669"/>
    <property type="project" value="InterPro"/>
</dbReference>
<evidence type="ECO:0000313" key="6">
    <source>
        <dbReference type="EMBL" id="PUB17498.1"/>
    </source>
</evidence>
<dbReference type="SUPFAM" id="SSF53850">
    <property type="entry name" value="Periplasmic binding protein-like II"/>
    <property type="match status" value="1"/>
</dbReference>
<keyword evidence="3" id="KW-0238">DNA-binding</keyword>
<evidence type="ECO:0000256" key="3">
    <source>
        <dbReference type="ARBA" id="ARBA00023125"/>
    </source>
</evidence>
<keyword evidence="4" id="KW-0804">Transcription</keyword>
<dbReference type="InterPro" id="IPR036390">
    <property type="entry name" value="WH_DNA-bd_sf"/>
</dbReference>
<dbReference type="InterPro" id="IPR050176">
    <property type="entry name" value="LTTR"/>
</dbReference>
<accession>A0A2T6KMR0</accession>
<comment type="similarity">
    <text evidence="1">Belongs to the LysR transcriptional regulatory family.</text>
</comment>
<reference evidence="6 7" key="1">
    <citation type="submission" date="2018-04" db="EMBL/GenBank/DDBJ databases">
        <title>Genomic Encyclopedia of Archaeal and Bacterial Type Strains, Phase II (KMG-II): from individual species to whole genera.</title>
        <authorList>
            <person name="Goeker M."/>
        </authorList>
    </citation>
    <scope>NUCLEOTIDE SEQUENCE [LARGE SCALE GENOMIC DNA]</scope>
    <source>
        <strain evidence="6 7">DSM 29955</strain>
    </source>
</reference>
<dbReference type="CDD" id="cd05466">
    <property type="entry name" value="PBP2_LTTR_substrate"/>
    <property type="match status" value="1"/>
</dbReference>
<dbReference type="RefSeq" id="WP_108385609.1">
    <property type="nucleotide sequence ID" value="NZ_QBUD01000002.1"/>
</dbReference>
<dbReference type="OrthoDB" id="7624726at2"/>
<dbReference type="Gene3D" id="1.10.10.10">
    <property type="entry name" value="Winged helix-like DNA-binding domain superfamily/Winged helix DNA-binding domain"/>
    <property type="match status" value="1"/>
</dbReference>
<sequence length="291" mass="32296">MRNADDLLIFLSVARGGSITAASRAMQVDPATIGRKIQRLEDQLGAALFAKSPKGYALTDDGQRLLVYAQSIETALRDAEGDFLGRQDKLTGKLRIGAPDGCATFLLPHACARITKAHPDLAIDILTASERFDIHKRDVDVMITVTPLSSKALHCQELSCYELHFGVSHDLAARMAGGLPLTDIPLISFVTEHQLDPALDIPPAFRHREPSLCSNSAVVQWEWVKTGAGIGLLHDFSLRHDYGLTRLHPDFAIARQYYVSIRRDEMQFRRMKRFLPLLQQAVKEVQTTLSA</sequence>
<dbReference type="SUPFAM" id="SSF46785">
    <property type="entry name" value="Winged helix' DNA-binding domain"/>
    <property type="match status" value="1"/>
</dbReference>
<dbReference type="PROSITE" id="PS50931">
    <property type="entry name" value="HTH_LYSR"/>
    <property type="match status" value="1"/>
</dbReference>
<organism evidence="6 7">
    <name type="scientific">Yoonia sediminilitoris</name>
    <dbReference type="NCBI Taxonomy" id="1286148"/>
    <lineage>
        <taxon>Bacteria</taxon>
        <taxon>Pseudomonadati</taxon>
        <taxon>Pseudomonadota</taxon>
        <taxon>Alphaproteobacteria</taxon>
        <taxon>Rhodobacterales</taxon>
        <taxon>Paracoccaceae</taxon>
        <taxon>Yoonia</taxon>
    </lineage>
</organism>
<dbReference type="Pfam" id="PF03466">
    <property type="entry name" value="LysR_substrate"/>
    <property type="match status" value="1"/>
</dbReference>
<dbReference type="EMBL" id="QBUD01000002">
    <property type="protein sequence ID" value="PUB17498.1"/>
    <property type="molecule type" value="Genomic_DNA"/>
</dbReference>
<dbReference type="Proteomes" id="UP000244523">
    <property type="component" value="Unassembled WGS sequence"/>
</dbReference>
<evidence type="ECO:0000313" key="7">
    <source>
        <dbReference type="Proteomes" id="UP000244523"/>
    </source>
</evidence>